<accession>A0A7Z7IA56</accession>
<dbReference type="Proteomes" id="UP000219522">
    <property type="component" value="Unassembled WGS sequence"/>
</dbReference>
<dbReference type="AlphaFoldDB" id="A0A7Z7IA56"/>
<dbReference type="EMBL" id="OCSU01000002">
    <property type="protein sequence ID" value="SOE81963.1"/>
    <property type="molecule type" value="Genomic_DNA"/>
</dbReference>
<keyword evidence="1" id="KW-0472">Membrane</keyword>
<feature type="transmembrane region" description="Helical" evidence="1">
    <location>
        <begin position="81"/>
        <end position="105"/>
    </location>
</feature>
<sequence>MKEVKNDERIIVLIDGELCCPSEDERKERADILKNYRAEIDKRHISNAENFDKAVLTYSSAGLAFSVGFFKDFFLTKASGFPVLLAVSWLSFTAAILMVGLSYVLSQKALKDQLARAERVLILFDEKDGLESPWVIWSDRITLFAGALFCCGVITTVLFPIMNHLPPHAKDTALKMPVVGKQPMFTGPCVTQP</sequence>
<keyword evidence="1" id="KW-1133">Transmembrane helix</keyword>
<evidence type="ECO:0000313" key="3">
    <source>
        <dbReference type="Proteomes" id="UP000219522"/>
    </source>
</evidence>
<gene>
    <name evidence="2" type="ORF">SAMN05446927_5265</name>
</gene>
<feature type="transmembrane region" description="Helical" evidence="1">
    <location>
        <begin position="141"/>
        <end position="161"/>
    </location>
</feature>
<keyword evidence="3" id="KW-1185">Reference proteome</keyword>
<organism evidence="2 3">
    <name type="scientific">Caballeronia arationis</name>
    <dbReference type="NCBI Taxonomy" id="1777142"/>
    <lineage>
        <taxon>Bacteria</taxon>
        <taxon>Pseudomonadati</taxon>
        <taxon>Pseudomonadota</taxon>
        <taxon>Betaproteobacteria</taxon>
        <taxon>Burkholderiales</taxon>
        <taxon>Burkholderiaceae</taxon>
        <taxon>Caballeronia</taxon>
    </lineage>
</organism>
<evidence type="ECO:0000256" key="1">
    <source>
        <dbReference type="SAM" id="Phobius"/>
    </source>
</evidence>
<evidence type="ECO:0000313" key="2">
    <source>
        <dbReference type="EMBL" id="SOE81963.1"/>
    </source>
</evidence>
<dbReference type="RefSeq" id="WP_143753653.1">
    <property type="nucleotide sequence ID" value="NZ_OCSU01000002.1"/>
</dbReference>
<proteinExistence type="predicted"/>
<keyword evidence="1" id="KW-0812">Transmembrane</keyword>
<comment type="caution">
    <text evidence="2">The sequence shown here is derived from an EMBL/GenBank/DDBJ whole genome shotgun (WGS) entry which is preliminary data.</text>
</comment>
<protein>
    <submittedName>
        <fullName evidence="2">Uncharacterized protein</fullName>
    </submittedName>
</protein>
<name>A0A7Z7IA56_9BURK</name>
<reference evidence="2 3" key="1">
    <citation type="submission" date="2017-09" db="EMBL/GenBank/DDBJ databases">
        <authorList>
            <person name="Varghese N."/>
            <person name="Submissions S."/>
        </authorList>
    </citation>
    <scope>NUCLEOTIDE SEQUENCE [LARGE SCALE GENOMIC DNA]</scope>
    <source>
        <strain evidence="2 3">OK806</strain>
    </source>
</reference>